<name>A0A9P3G8Z3_9APHY</name>
<dbReference type="InterPro" id="IPR017853">
    <property type="entry name" value="GH"/>
</dbReference>
<dbReference type="InterPro" id="IPR025300">
    <property type="entry name" value="BetaGal_jelly_roll_dom"/>
</dbReference>
<dbReference type="EMBL" id="BPQB01000021">
    <property type="protein sequence ID" value="GJE91462.1"/>
    <property type="molecule type" value="Genomic_DNA"/>
</dbReference>
<dbReference type="InterPro" id="IPR025972">
    <property type="entry name" value="BetaGal_dom3"/>
</dbReference>
<keyword evidence="4" id="KW-0732">Signal</keyword>
<dbReference type="InterPro" id="IPR001944">
    <property type="entry name" value="Glycoside_Hdrlase_35"/>
</dbReference>
<dbReference type="SUPFAM" id="SSF51011">
    <property type="entry name" value="Glycosyl hydrolase domain"/>
    <property type="match status" value="1"/>
</dbReference>
<evidence type="ECO:0000256" key="6">
    <source>
        <dbReference type="ARBA" id="ARBA00023180"/>
    </source>
</evidence>
<dbReference type="Pfam" id="PF13363">
    <property type="entry name" value="BetaGal_dom3"/>
    <property type="match status" value="1"/>
</dbReference>
<dbReference type="OrthoDB" id="1657402at2759"/>
<keyword evidence="5 10" id="KW-0378">Hydrolase</keyword>
<dbReference type="Proteomes" id="UP000703269">
    <property type="component" value="Unassembled WGS sequence"/>
</dbReference>
<dbReference type="InterPro" id="IPR037110">
    <property type="entry name" value="Betagal_dom2_sf"/>
</dbReference>
<sequence length="1049" mass="114443">MTLSGGPPWSMQDAWTAMQGLYEMTNDYIAEASLPSVKALGRLATYALTAQVATSVTPSAAPSYQVPPGSPGFYHGNSTAAVTFDAHSLFLDDKRLYVFSGEVHTWRMPSGPVIWRDVFQKMRAAGFNAVSVYHHWAASEGKQGELDFDYFRSQTAVYDVAKEVGLLVIARPGPYINAETTGGGFPGWLTNNPAKARTNETGFLDAWTPYMDAVAAFIKPYQYPDGPVIAVQIENEFYPTTPTDPGRSESMVQLADSLHRNGITKVPITHNDAAPVGRYAHGEGAPDWYMWDGYPQRFDCSNPEWWWEVNSEKLDAAHKAIIPDVMWATAEFQGGAFDPWGGSGYDKCFLLTNEQFANLLYKNNYAAQTTFQNLYMVYGGTNWGNLAEPTVYTSYDYGAPIREDRTLSPKYSEIKLQAAFLHASPNFLVATRFGSGSLEEGTPFSDSPYIYTTGLSAPSGAHFYVVRQDSVMNADAAEFTLRVNTTLGELTIPQFGQNHITIDARESLMLVSEYKFGSHTLRYSTAEVFTWATIDSTDYLVLYANEGNHVEAMISGISSAGHSLSTSSPTLSAQLRPADTLVLRGVAQGLASVAYGRLRVFVADKHTALSWWHVHLPSAGHTPYDRAPDVPSVLVAGPYLVRNATLAHGGRVLALAGDLNASTPLDVVAPASVRAVTWNGAAVRVARSPAGTLRGTLAFAARPPRLPDLRAAEWRCGDSLPEIQSGFDDSGWVTANKTGTARPYQPFAGKYVLYADEYGFHQGNSITRGHFRGKQATGVKLAVQGGFNFGYSAWINSRFLGSNQGTNQYSRRGGTDLTEDTWQFDTADLNDGDNVLTVVLDPTGLEEDYDGDDSFKTPRGIRGYTLLGGGDFDYWKIQGNLGGEDFPDKVRGPLNEGGLFVEREGAHLPGFPPAKLSASSRACTPYEGIASAGIYAYRTTFALDLPPDADTPVALKITRTPANSYRSVVYINGWQFGRFNSRDGPQEVFPLPEGILNHRGENVLLVTIWSLDAQGAKMADLELITTAVVSTSKQTILGLVESPGYHELR</sequence>
<dbReference type="GO" id="GO:0004565">
    <property type="term" value="F:beta-galactosidase activity"/>
    <property type="evidence" value="ECO:0007669"/>
    <property type="project" value="UniProtKB-EC"/>
</dbReference>
<dbReference type="SUPFAM" id="SSF49785">
    <property type="entry name" value="Galactose-binding domain-like"/>
    <property type="match status" value="2"/>
</dbReference>
<evidence type="ECO:0000256" key="8">
    <source>
        <dbReference type="RuleBase" id="RU003679"/>
    </source>
</evidence>
<dbReference type="SUPFAM" id="SSF117100">
    <property type="entry name" value="Beta-galactosidase LacA, domain 3"/>
    <property type="match status" value="1"/>
</dbReference>
<evidence type="ECO:0000256" key="1">
    <source>
        <dbReference type="ARBA" id="ARBA00001412"/>
    </source>
</evidence>
<dbReference type="Pfam" id="PF01301">
    <property type="entry name" value="Glyco_hydro_35"/>
    <property type="match status" value="1"/>
</dbReference>
<accession>A0A9P3G8Z3</accession>
<comment type="caution">
    <text evidence="10">The sequence shown here is derived from an EMBL/GenBank/DDBJ whole genome shotgun (WGS) entry which is preliminary data.</text>
</comment>
<dbReference type="InterPro" id="IPR018954">
    <property type="entry name" value="Betagal_dom2"/>
</dbReference>
<organism evidence="10 11">
    <name type="scientific">Phanerochaete sordida</name>
    <dbReference type="NCBI Taxonomy" id="48140"/>
    <lineage>
        <taxon>Eukaryota</taxon>
        <taxon>Fungi</taxon>
        <taxon>Dikarya</taxon>
        <taxon>Basidiomycota</taxon>
        <taxon>Agaricomycotina</taxon>
        <taxon>Agaricomycetes</taxon>
        <taxon>Polyporales</taxon>
        <taxon>Phanerochaetaceae</taxon>
        <taxon>Phanerochaete</taxon>
    </lineage>
</organism>
<dbReference type="GO" id="GO:0005975">
    <property type="term" value="P:carbohydrate metabolic process"/>
    <property type="evidence" value="ECO:0007669"/>
    <property type="project" value="InterPro"/>
</dbReference>
<dbReference type="InterPro" id="IPR031330">
    <property type="entry name" value="Gly_Hdrlase_35_cat"/>
</dbReference>
<evidence type="ECO:0000256" key="3">
    <source>
        <dbReference type="ARBA" id="ARBA00012756"/>
    </source>
</evidence>
<reference evidence="10 11" key="1">
    <citation type="submission" date="2021-08" db="EMBL/GenBank/DDBJ databases">
        <title>Draft Genome Sequence of Phanerochaete sordida strain YK-624.</title>
        <authorList>
            <person name="Mori T."/>
            <person name="Dohra H."/>
            <person name="Suzuki T."/>
            <person name="Kawagishi H."/>
            <person name="Hirai H."/>
        </authorList>
    </citation>
    <scope>NUCLEOTIDE SEQUENCE [LARGE SCALE GENOMIC DNA]</scope>
    <source>
        <strain evidence="10 11">YK-624</strain>
    </source>
</reference>
<protein>
    <recommendedName>
        <fullName evidence="3">beta-galactosidase</fullName>
        <ecNumber evidence="3">3.2.1.23</ecNumber>
    </recommendedName>
</protein>
<gene>
    <name evidence="10" type="ORF">PsYK624_076120</name>
</gene>
<dbReference type="Gene3D" id="2.102.20.10">
    <property type="entry name" value="Beta-galactosidase, domain 2"/>
    <property type="match status" value="1"/>
</dbReference>
<comment type="catalytic activity">
    <reaction evidence="1">
        <text>Hydrolysis of terminal non-reducing beta-D-galactose residues in beta-D-galactosides.</text>
        <dbReference type="EC" id="3.2.1.23"/>
    </reaction>
</comment>
<evidence type="ECO:0000256" key="4">
    <source>
        <dbReference type="ARBA" id="ARBA00022729"/>
    </source>
</evidence>
<evidence type="ECO:0000313" key="11">
    <source>
        <dbReference type="Proteomes" id="UP000703269"/>
    </source>
</evidence>
<evidence type="ECO:0000256" key="5">
    <source>
        <dbReference type="ARBA" id="ARBA00022801"/>
    </source>
</evidence>
<dbReference type="PRINTS" id="PR00742">
    <property type="entry name" value="GLHYDRLASE35"/>
</dbReference>
<dbReference type="Pfam" id="PF10435">
    <property type="entry name" value="BetaGal_dom2"/>
    <property type="match status" value="1"/>
</dbReference>
<dbReference type="EC" id="3.2.1.23" evidence="3"/>
<keyword evidence="6" id="KW-0325">Glycoprotein</keyword>
<keyword evidence="7" id="KW-0326">Glycosidase</keyword>
<dbReference type="SUPFAM" id="SSF51445">
    <property type="entry name" value="(Trans)glycosidases"/>
    <property type="match status" value="1"/>
</dbReference>
<dbReference type="Gene3D" id="3.20.20.80">
    <property type="entry name" value="Glycosidases"/>
    <property type="match status" value="1"/>
</dbReference>
<dbReference type="Pfam" id="PF13364">
    <property type="entry name" value="BetaGal_ABD2"/>
    <property type="match status" value="2"/>
</dbReference>
<dbReference type="InterPro" id="IPR008979">
    <property type="entry name" value="Galactose-bd-like_sf"/>
</dbReference>
<dbReference type="AlphaFoldDB" id="A0A9P3G8Z3"/>
<proteinExistence type="inferred from homology"/>
<dbReference type="SMART" id="SM01029">
    <property type="entry name" value="BetaGal_dom2"/>
    <property type="match status" value="1"/>
</dbReference>
<evidence type="ECO:0000256" key="7">
    <source>
        <dbReference type="ARBA" id="ARBA00023295"/>
    </source>
</evidence>
<evidence type="ECO:0000313" key="10">
    <source>
        <dbReference type="EMBL" id="GJE91462.1"/>
    </source>
</evidence>
<dbReference type="Gene3D" id="2.60.390.10">
    <property type="entry name" value="Beta-galactosidase, domain 3"/>
    <property type="match status" value="1"/>
</dbReference>
<feature type="domain" description="Beta-galactosidase" evidence="9">
    <location>
        <begin position="427"/>
        <end position="611"/>
    </location>
</feature>
<dbReference type="PANTHER" id="PTHR23421">
    <property type="entry name" value="BETA-GALACTOSIDASE RELATED"/>
    <property type="match status" value="1"/>
</dbReference>
<comment type="similarity">
    <text evidence="2 8">Belongs to the glycosyl hydrolase 35 family.</text>
</comment>
<evidence type="ECO:0000256" key="2">
    <source>
        <dbReference type="ARBA" id="ARBA00009809"/>
    </source>
</evidence>
<dbReference type="InterPro" id="IPR036833">
    <property type="entry name" value="BetaGal_dom3_sf"/>
</dbReference>
<keyword evidence="11" id="KW-1185">Reference proteome</keyword>
<evidence type="ECO:0000259" key="9">
    <source>
        <dbReference type="SMART" id="SM01029"/>
    </source>
</evidence>
<dbReference type="Gene3D" id="2.60.120.260">
    <property type="entry name" value="Galactose-binding domain-like"/>
    <property type="match status" value="2"/>
</dbReference>